<dbReference type="EMBL" id="BAABEO010000001">
    <property type="protein sequence ID" value="GAA3666282.1"/>
    <property type="molecule type" value="Genomic_DNA"/>
</dbReference>
<dbReference type="PANTHER" id="PTHR43428:SF1">
    <property type="entry name" value="ARSENATE REDUCTASE"/>
    <property type="match status" value="1"/>
</dbReference>
<evidence type="ECO:0000313" key="3">
    <source>
        <dbReference type="EMBL" id="GAA3666282.1"/>
    </source>
</evidence>
<evidence type="ECO:0000313" key="4">
    <source>
        <dbReference type="Proteomes" id="UP001500752"/>
    </source>
</evidence>
<evidence type="ECO:0000259" key="2">
    <source>
        <dbReference type="SMART" id="SM00226"/>
    </source>
</evidence>
<dbReference type="RefSeq" id="WP_345147718.1">
    <property type="nucleotide sequence ID" value="NZ_BAABEO010000001.1"/>
</dbReference>
<dbReference type="Pfam" id="PF01451">
    <property type="entry name" value="LMWPc"/>
    <property type="match status" value="1"/>
</dbReference>
<comment type="caution">
    <text evidence="3">The sequence shown here is derived from an EMBL/GenBank/DDBJ whole genome shotgun (WGS) entry which is preliminary data.</text>
</comment>
<dbReference type="Gene3D" id="3.40.50.2300">
    <property type="match status" value="1"/>
</dbReference>
<keyword evidence="4" id="KW-1185">Reference proteome</keyword>
<name>A0ABP7BP31_9MICC</name>
<evidence type="ECO:0000256" key="1">
    <source>
        <dbReference type="ARBA" id="ARBA00022849"/>
    </source>
</evidence>
<reference evidence="4" key="1">
    <citation type="journal article" date="2019" name="Int. J. Syst. Evol. Microbiol.">
        <title>The Global Catalogue of Microorganisms (GCM) 10K type strain sequencing project: providing services to taxonomists for standard genome sequencing and annotation.</title>
        <authorList>
            <consortium name="The Broad Institute Genomics Platform"/>
            <consortium name="The Broad Institute Genome Sequencing Center for Infectious Disease"/>
            <person name="Wu L."/>
            <person name="Ma J."/>
        </authorList>
    </citation>
    <scope>NUCLEOTIDE SEQUENCE [LARGE SCALE GENOMIC DNA]</scope>
    <source>
        <strain evidence="4">JCM 30742</strain>
    </source>
</reference>
<proteinExistence type="predicted"/>
<keyword evidence="1" id="KW-0059">Arsenical resistance</keyword>
<dbReference type="PANTHER" id="PTHR43428">
    <property type="entry name" value="ARSENATE REDUCTASE"/>
    <property type="match status" value="1"/>
</dbReference>
<dbReference type="SUPFAM" id="SSF52788">
    <property type="entry name" value="Phosphotyrosine protein phosphatases I"/>
    <property type="match status" value="1"/>
</dbReference>
<dbReference type="Proteomes" id="UP001500752">
    <property type="component" value="Unassembled WGS sequence"/>
</dbReference>
<accession>A0ABP7BP31</accession>
<feature type="domain" description="Phosphotyrosine protein phosphatase I" evidence="2">
    <location>
        <begin position="8"/>
        <end position="136"/>
    </location>
</feature>
<gene>
    <name evidence="3" type="ORF">GCM10023081_01390</name>
</gene>
<organism evidence="3 4">
    <name type="scientific">Arthrobacter ginkgonis</name>
    <dbReference type="NCBI Taxonomy" id="1630594"/>
    <lineage>
        <taxon>Bacteria</taxon>
        <taxon>Bacillati</taxon>
        <taxon>Actinomycetota</taxon>
        <taxon>Actinomycetes</taxon>
        <taxon>Micrococcales</taxon>
        <taxon>Micrococcaceae</taxon>
        <taxon>Arthrobacter</taxon>
    </lineage>
</organism>
<dbReference type="InterPro" id="IPR036196">
    <property type="entry name" value="Ptyr_pPase_sf"/>
</dbReference>
<sequence>MSPNTQKPSVLFVCKKNGGKSQLAAALMNQLAAGTVTVHSAGTNPGTSLNPQAVESLSELGIDITGEHPKPVTDEVLDTVDAVIVLGTEAKLEPREGTRFEIWETDEPSTRGIEGMERMRLLRDDIKARVHKLYTDLTGN</sequence>
<dbReference type="InterPro" id="IPR023485">
    <property type="entry name" value="Ptyr_pPase"/>
</dbReference>
<dbReference type="SMART" id="SM00226">
    <property type="entry name" value="LMWPc"/>
    <property type="match status" value="1"/>
</dbReference>
<protein>
    <submittedName>
        <fullName evidence="3">Low molecular weight phosphatase family protein</fullName>
    </submittedName>
</protein>